<evidence type="ECO:0000313" key="3">
    <source>
        <dbReference type="EMBL" id="CAI5708013.1"/>
    </source>
</evidence>
<name>A0AAV0SU71_9STRA</name>
<sequence length="463" mass="54231">MGITGEPSAEQHKLQEEEEAQSKLLKEQEENEAQLKLLKEQEENEAQLKLLKEQEEKEAELKLLKEQEAQAKLQDEFKKLNDWKKISASFESQLKKAGGEEFKKMKQGGTYIVKQNLDELLDGWDPTAKVHKSKSKSSTERLQDWLAERESPDKLFTVLGIHKAADRSANNLLISMNLERWNFVMQTFDETGRYNFEDKLKETLKAFCGNDDRATLFLKRLVILRGRTRRNQLKWLREMKDPKQAYKDMKVDDDKNRFIEDNLAKWSKYVDAYNDLYLQSKKTLRSYYSDSDKALIEKIFRGRIRYPQMGPKKQMLDEILESWANKKPPISPAEVFDHFEKALKKGKELSTVEEGKELSTLEEGKELSTVKKDELILTVPLRGLKNYLEILNVGKQMGEKSKDEVEMEKLIKSLLHDDSRRKESDSIEKFFKLKDALWPKNPLKRKSESPSDYARDRQRPRGE</sequence>
<dbReference type="Proteomes" id="UP001157938">
    <property type="component" value="Unassembled WGS sequence"/>
</dbReference>
<protein>
    <submittedName>
        <fullName evidence="3">Uncharacterized protein</fullName>
    </submittedName>
</protein>
<reference evidence="3" key="2">
    <citation type="submission" date="2022-12" db="EMBL/GenBank/DDBJ databases">
        <authorList>
            <person name="Webb A."/>
        </authorList>
    </citation>
    <scope>NUCLEOTIDE SEQUENCE</scope>
    <source>
        <strain evidence="3">Pf2</strain>
    </source>
</reference>
<reference evidence="2 4" key="1">
    <citation type="submission" date="2021-11" db="EMBL/GenBank/DDBJ databases">
        <authorList>
            <person name="Islam A."/>
            <person name="Islam S."/>
            <person name="Flora M.S."/>
            <person name="Rahman M."/>
            <person name="Ziaur R.M."/>
            <person name="Epstein J.H."/>
            <person name="Hassan M."/>
            <person name="Klassen M."/>
            <person name="Woodard K."/>
            <person name="Webb A."/>
            <person name="Webby R.J."/>
            <person name="El Zowalaty M.E."/>
        </authorList>
    </citation>
    <scope>NUCLEOTIDE SEQUENCE [LARGE SCALE GENOMIC DNA]</scope>
    <source>
        <strain evidence="2">Pf1</strain>
    </source>
</reference>
<feature type="compositionally biased region" description="Basic and acidic residues" evidence="1">
    <location>
        <begin position="445"/>
        <end position="463"/>
    </location>
</feature>
<dbReference type="Proteomes" id="UP001159659">
    <property type="component" value="Unassembled WGS sequence"/>
</dbReference>
<feature type="region of interest" description="Disordered" evidence="1">
    <location>
        <begin position="1"/>
        <end position="31"/>
    </location>
</feature>
<proteinExistence type="predicted"/>
<evidence type="ECO:0000256" key="1">
    <source>
        <dbReference type="SAM" id="MobiDB-lite"/>
    </source>
</evidence>
<feature type="compositionally biased region" description="Basic and acidic residues" evidence="1">
    <location>
        <begin position="9"/>
        <end position="28"/>
    </location>
</feature>
<accession>A0AAV0SU71</accession>
<evidence type="ECO:0000313" key="5">
    <source>
        <dbReference type="Proteomes" id="UP001159659"/>
    </source>
</evidence>
<feature type="region of interest" description="Disordered" evidence="1">
    <location>
        <begin position="441"/>
        <end position="463"/>
    </location>
</feature>
<organism evidence="3 5">
    <name type="scientific">Peronospora farinosa</name>
    <dbReference type="NCBI Taxonomy" id="134698"/>
    <lineage>
        <taxon>Eukaryota</taxon>
        <taxon>Sar</taxon>
        <taxon>Stramenopiles</taxon>
        <taxon>Oomycota</taxon>
        <taxon>Peronosporomycetes</taxon>
        <taxon>Peronosporales</taxon>
        <taxon>Peronosporaceae</taxon>
        <taxon>Peronospora</taxon>
    </lineage>
</organism>
<evidence type="ECO:0000313" key="2">
    <source>
        <dbReference type="EMBL" id="CAH0488502.1"/>
    </source>
</evidence>
<gene>
    <name evidence="2" type="ORF">PFR001_LOCUS3982</name>
    <name evidence="3" type="ORF">PFR002_LOCUS1731</name>
</gene>
<dbReference type="EMBL" id="CANTFK010000182">
    <property type="protein sequence ID" value="CAI5708013.1"/>
    <property type="molecule type" value="Genomic_DNA"/>
</dbReference>
<dbReference type="AlphaFoldDB" id="A0AAV0SU71"/>
<dbReference type="EMBL" id="CAKLBC010000822">
    <property type="protein sequence ID" value="CAH0488502.1"/>
    <property type="molecule type" value="Genomic_DNA"/>
</dbReference>
<evidence type="ECO:0000313" key="4">
    <source>
        <dbReference type="Proteomes" id="UP001157938"/>
    </source>
</evidence>
<keyword evidence="4" id="KW-1185">Reference proteome</keyword>
<comment type="caution">
    <text evidence="3">The sequence shown here is derived from an EMBL/GenBank/DDBJ whole genome shotgun (WGS) entry which is preliminary data.</text>
</comment>